<feature type="region of interest" description="Disordered" evidence="1">
    <location>
        <begin position="1"/>
        <end position="73"/>
    </location>
</feature>
<keyword evidence="3" id="KW-1185">Reference proteome</keyword>
<feature type="compositionally biased region" description="Polar residues" evidence="1">
    <location>
        <begin position="32"/>
        <end position="46"/>
    </location>
</feature>
<evidence type="ECO:0000256" key="1">
    <source>
        <dbReference type="SAM" id="MobiDB-lite"/>
    </source>
</evidence>
<protein>
    <submittedName>
        <fullName evidence="2">Uncharacterized protein</fullName>
    </submittedName>
</protein>
<proteinExistence type="predicted"/>
<feature type="compositionally biased region" description="Basic residues" evidence="1">
    <location>
        <begin position="9"/>
        <end position="26"/>
    </location>
</feature>
<evidence type="ECO:0000313" key="2">
    <source>
        <dbReference type="EMBL" id="MED6271277.1"/>
    </source>
</evidence>
<name>A0ABU7D819_9TELE</name>
<dbReference type="Proteomes" id="UP001352852">
    <property type="component" value="Unassembled WGS sequence"/>
</dbReference>
<dbReference type="EMBL" id="JAHUTJ010018021">
    <property type="protein sequence ID" value="MED6271277.1"/>
    <property type="molecule type" value="Genomic_DNA"/>
</dbReference>
<organism evidence="2 3">
    <name type="scientific">Characodon lateralis</name>
    <dbReference type="NCBI Taxonomy" id="208331"/>
    <lineage>
        <taxon>Eukaryota</taxon>
        <taxon>Metazoa</taxon>
        <taxon>Chordata</taxon>
        <taxon>Craniata</taxon>
        <taxon>Vertebrata</taxon>
        <taxon>Euteleostomi</taxon>
        <taxon>Actinopterygii</taxon>
        <taxon>Neopterygii</taxon>
        <taxon>Teleostei</taxon>
        <taxon>Neoteleostei</taxon>
        <taxon>Acanthomorphata</taxon>
        <taxon>Ovalentaria</taxon>
        <taxon>Atherinomorphae</taxon>
        <taxon>Cyprinodontiformes</taxon>
        <taxon>Goodeidae</taxon>
        <taxon>Characodon</taxon>
    </lineage>
</organism>
<sequence>FTQGAIVGRRGKRQGHKHLFSKKKRWPVTASIPISPTGLTKSSRGLTAQDKRASPVTTATRENSEKHQLSRSIHHQQGVFTADKFTRSSLKKTHEEQLEHLKYLAFFCCSCHPPPDF</sequence>
<gene>
    <name evidence="2" type="ORF">CHARACLAT_018560</name>
</gene>
<comment type="caution">
    <text evidence="2">The sequence shown here is derived from an EMBL/GenBank/DDBJ whole genome shotgun (WGS) entry which is preliminary data.</text>
</comment>
<accession>A0ABU7D819</accession>
<reference evidence="2 3" key="1">
    <citation type="submission" date="2021-06" db="EMBL/GenBank/DDBJ databases">
        <authorList>
            <person name="Palmer J.M."/>
        </authorList>
    </citation>
    <scope>NUCLEOTIDE SEQUENCE [LARGE SCALE GENOMIC DNA]</scope>
    <source>
        <strain evidence="2 3">CL_MEX2019</strain>
        <tissue evidence="2">Muscle</tissue>
    </source>
</reference>
<feature type="non-terminal residue" evidence="2">
    <location>
        <position position="1"/>
    </location>
</feature>
<evidence type="ECO:0000313" key="3">
    <source>
        <dbReference type="Proteomes" id="UP001352852"/>
    </source>
</evidence>